<evidence type="ECO:0000259" key="7">
    <source>
        <dbReference type="PROSITE" id="PS50113"/>
    </source>
</evidence>
<comment type="catalytic activity">
    <reaction evidence="1">
        <text>ATP + protein L-histidine = ADP + protein N-phospho-L-histidine.</text>
        <dbReference type="EC" id="2.7.13.3"/>
    </reaction>
</comment>
<dbReference type="Gene3D" id="3.30.450.20">
    <property type="entry name" value="PAS domain"/>
    <property type="match status" value="2"/>
</dbReference>
<evidence type="ECO:0000256" key="1">
    <source>
        <dbReference type="ARBA" id="ARBA00000085"/>
    </source>
</evidence>
<dbReference type="PANTHER" id="PTHR43304">
    <property type="entry name" value="PHYTOCHROME-LIKE PROTEIN CPH1"/>
    <property type="match status" value="1"/>
</dbReference>
<protein>
    <recommendedName>
        <fullName evidence="2">histidine kinase</fullName>
        <ecNumber evidence="2">2.7.13.3</ecNumber>
    </recommendedName>
</protein>
<dbReference type="SMART" id="SM00091">
    <property type="entry name" value="PAS"/>
    <property type="match status" value="1"/>
</dbReference>
<comment type="caution">
    <text evidence="8">The sequence shown here is derived from an EMBL/GenBank/DDBJ whole genome shotgun (WGS) entry which is preliminary data.</text>
</comment>
<dbReference type="InterPro" id="IPR000014">
    <property type="entry name" value="PAS"/>
</dbReference>
<feature type="domain" description="PAC" evidence="7">
    <location>
        <begin position="160"/>
        <end position="212"/>
    </location>
</feature>
<evidence type="ECO:0000313" key="9">
    <source>
        <dbReference type="Proteomes" id="UP000487350"/>
    </source>
</evidence>
<organism evidence="8 9">
    <name type="scientific">Caenimonas koreensis DSM 17982</name>
    <dbReference type="NCBI Taxonomy" id="1121255"/>
    <lineage>
        <taxon>Bacteria</taxon>
        <taxon>Pseudomonadati</taxon>
        <taxon>Pseudomonadota</taxon>
        <taxon>Betaproteobacteria</taxon>
        <taxon>Burkholderiales</taxon>
        <taxon>Comamonadaceae</taxon>
        <taxon>Caenimonas</taxon>
    </lineage>
</organism>
<reference evidence="8 9" key="1">
    <citation type="submission" date="2019-11" db="EMBL/GenBank/DDBJ databases">
        <title>Caenimonas koreensis gen. nov., sp. nov., isolated from activated sludge.</title>
        <authorList>
            <person name="Seung H.R."/>
        </authorList>
    </citation>
    <scope>NUCLEOTIDE SEQUENCE [LARGE SCALE GENOMIC DNA]</scope>
    <source>
        <strain evidence="8 9">EMB320</strain>
    </source>
</reference>
<evidence type="ECO:0000256" key="4">
    <source>
        <dbReference type="ARBA" id="ARBA00022679"/>
    </source>
</evidence>
<dbReference type="GO" id="GO:0004673">
    <property type="term" value="F:protein histidine kinase activity"/>
    <property type="evidence" value="ECO:0007669"/>
    <property type="project" value="UniProtKB-EC"/>
</dbReference>
<sequence>MACQLHCICALERNRVDQANAFPMKQQSGLGDSVAAAFRRVFPKRGARTPAGDSPFWTSGVTYRGYLGVSGGVSSAWVTEHQLRETQALLRMAAAAGRLGAWSVELSGNHWVWSDEVKAIHEVGDDFEPNTENALAFYEPHYQELAVSAFEQCGKHGTPFDLELQMRTARGRSVWIRCIGDAEVDAEGNITHLRGAIQDITKAREASDEVKRMAERFTRTLESLSDGFVLLDHDWCFLYMNPEAERILRRKRDDVLGKCMLTQFPETASGKFLEKCQDAIRDGHTVEFTKFYPPLGMWVYFKVWPTEQGLTFCIRDDTERITARREVLNLKARLEAQKA</sequence>
<evidence type="ECO:0000259" key="6">
    <source>
        <dbReference type="PROSITE" id="PS50112"/>
    </source>
</evidence>
<dbReference type="CDD" id="cd00130">
    <property type="entry name" value="PAS"/>
    <property type="match status" value="2"/>
</dbReference>
<accession>A0A844B6I2</accession>
<dbReference type="InterPro" id="IPR000700">
    <property type="entry name" value="PAS-assoc_C"/>
</dbReference>
<dbReference type="OrthoDB" id="9803824at2"/>
<dbReference type="PROSITE" id="PS50113">
    <property type="entry name" value="PAC"/>
    <property type="match status" value="1"/>
</dbReference>
<dbReference type="EC" id="2.7.13.3" evidence="2"/>
<proteinExistence type="predicted"/>
<feature type="domain" description="PAS" evidence="6">
    <location>
        <begin position="213"/>
        <end position="264"/>
    </location>
</feature>
<dbReference type="PANTHER" id="PTHR43304:SF1">
    <property type="entry name" value="PAC DOMAIN-CONTAINING PROTEIN"/>
    <property type="match status" value="1"/>
</dbReference>
<dbReference type="AlphaFoldDB" id="A0A844B6I2"/>
<evidence type="ECO:0000313" key="8">
    <source>
        <dbReference type="EMBL" id="MRD46161.1"/>
    </source>
</evidence>
<evidence type="ECO:0000256" key="5">
    <source>
        <dbReference type="ARBA" id="ARBA00022777"/>
    </source>
</evidence>
<dbReference type="Pfam" id="PF00989">
    <property type="entry name" value="PAS"/>
    <property type="match status" value="1"/>
</dbReference>
<dbReference type="Proteomes" id="UP000487350">
    <property type="component" value="Unassembled WGS sequence"/>
</dbReference>
<dbReference type="Gene3D" id="2.10.70.100">
    <property type="match status" value="1"/>
</dbReference>
<dbReference type="Pfam" id="PF08447">
    <property type="entry name" value="PAS_3"/>
    <property type="match status" value="1"/>
</dbReference>
<dbReference type="InterPro" id="IPR013655">
    <property type="entry name" value="PAS_fold_3"/>
</dbReference>
<dbReference type="EMBL" id="WJBU01000002">
    <property type="protein sequence ID" value="MRD46161.1"/>
    <property type="molecule type" value="Genomic_DNA"/>
</dbReference>
<keyword evidence="4" id="KW-0808">Transferase</keyword>
<evidence type="ECO:0000256" key="3">
    <source>
        <dbReference type="ARBA" id="ARBA00022553"/>
    </source>
</evidence>
<keyword evidence="9" id="KW-1185">Reference proteome</keyword>
<dbReference type="SUPFAM" id="SSF55785">
    <property type="entry name" value="PYP-like sensor domain (PAS domain)"/>
    <property type="match status" value="2"/>
</dbReference>
<dbReference type="PROSITE" id="PS50112">
    <property type="entry name" value="PAS"/>
    <property type="match status" value="1"/>
</dbReference>
<evidence type="ECO:0000256" key="2">
    <source>
        <dbReference type="ARBA" id="ARBA00012438"/>
    </source>
</evidence>
<keyword evidence="5" id="KW-0418">Kinase</keyword>
<keyword evidence="3" id="KW-0597">Phosphoprotein</keyword>
<dbReference type="InterPro" id="IPR052162">
    <property type="entry name" value="Sensor_kinase/Photoreceptor"/>
</dbReference>
<name>A0A844B6I2_9BURK</name>
<dbReference type="InterPro" id="IPR013767">
    <property type="entry name" value="PAS_fold"/>
</dbReference>
<gene>
    <name evidence="8" type="ORF">GHT07_02635</name>
</gene>
<dbReference type="NCBIfam" id="TIGR00229">
    <property type="entry name" value="sensory_box"/>
    <property type="match status" value="1"/>
</dbReference>
<dbReference type="GO" id="GO:0006355">
    <property type="term" value="P:regulation of DNA-templated transcription"/>
    <property type="evidence" value="ECO:0007669"/>
    <property type="project" value="InterPro"/>
</dbReference>
<dbReference type="InterPro" id="IPR035965">
    <property type="entry name" value="PAS-like_dom_sf"/>
</dbReference>